<comment type="caution">
    <text evidence="2">The sequence shown here is derived from an EMBL/GenBank/DDBJ whole genome shotgun (WGS) entry which is preliminary data.</text>
</comment>
<dbReference type="EMBL" id="PVOB01000079">
    <property type="protein sequence ID" value="PRO95151.1"/>
    <property type="molecule type" value="Genomic_DNA"/>
</dbReference>
<dbReference type="Gene3D" id="3.40.50.300">
    <property type="entry name" value="P-loop containing nucleotide triphosphate hydrolases"/>
    <property type="match status" value="1"/>
</dbReference>
<proteinExistence type="predicted"/>
<dbReference type="RefSeq" id="WP_105961141.1">
    <property type="nucleotide sequence ID" value="NZ_JALDYT010000009.1"/>
</dbReference>
<reference evidence="1 3" key="1">
    <citation type="submission" date="2018-03" db="EMBL/GenBank/DDBJ databases">
        <title>Draft Genome Sequences of six Lactobacillus pentosus Strains Isolated from Brines of Traditionally Fermented Spanish-Style Green Table Olives.</title>
        <authorList>
            <person name="Calero-Delgado B."/>
            <person name="Martin-Platero A.M."/>
            <person name="Perez-Pulido A.J."/>
            <person name="Benitez-Cabello A."/>
            <person name="Casimiro-Soriguer C.S."/>
            <person name="Martinez-Bueno M."/>
            <person name="Arroyo-Lopez F.N."/>
            <person name="Rodriguez-Gomez F."/>
            <person name="Bautista-Gallego J."/>
            <person name="Garrido-Fernandez A."/>
            <person name="Jimenez-Diaz R."/>
        </authorList>
    </citation>
    <scope>NUCLEOTIDE SEQUENCE [LARGE SCALE GENOMIC DNA]</scope>
    <source>
        <strain evidence="1 3">IG2</strain>
    </source>
</reference>
<dbReference type="NCBIfam" id="NF005253">
    <property type="entry name" value="PRK06762.1-4"/>
    <property type="match status" value="1"/>
</dbReference>
<evidence type="ECO:0000313" key="4">
    <source>
        <dbReference type="Proteomes" id="UP000276249"/>
    </source>
</evidence>
<keyword evidence="3" id="KW-1185">Reference proteome</keyword>
<evidence type="ECO:0000313" key="3">
    <source>
        <dbReference type="Proteomes" id="UP000238378"/>
    </source>
</evidence>
<evidence type="ECO:0000313" key="1">
    <source>
        <dbReference type="EMBL" id="PRO95151.1"/>
    </source>
</evidence>
<evidence type="ECO:0008006" key="5">
    <source>
        <dbReference type="Google" id="ProtNLM"/>
    </source>
</evidence>
<dbReference type="CDD" id="cd02019">
    <property type="entry name" value="NK"/>
    <property type="match status" value="1"/>
</dbReference>
<dbReference type="InterPro" id="IPR027417">
    <property type="entry name" value="P-loop_NTPase"/>
</dbReference>
<dbReference type="CDD" id="cd01983">
    <property type="entry name" value="SIMIBI"/>
    <property type="match status" value="1"/>
</dbReference>
<dbReference type="AlphaFoldDB" id="A0ABD7INK3"/>
<dbReference type="Proteomes" id="UP000238378">
    <property type="component" value="Unassembled WGS sequence"/>
</dbReference>
<protein>
    <recommendedName>
        <fullName evidence="5">Kinase</fullName>
    </recommendedName>
</protein>
<reference evidence="2 4" key="2">
    <citation type="submission" date="2018-10" db="EMBL/GenBank/DDBJ databases">
        <title>Genome sequences of five Lactobacillus pentosus strains isolated from brines of traditionally fermented spanish-style green table olives and differences between them.</title>
        <authorList>
            <person name="Jimenez Diaz R."/>
        </authorList>
    </citation>
    <scope>NUCLEOTIDE SEQUENCE [LARGE SCALE GENOMIC DNA]</scope>
    <source>
        <strain evidence="2 4">IG10</strain>
    </source>
</reference>
<accession>A0ABD7INK3</accession>
<organism evidence="2 4">
    <name type="scientific">Lactiplantibacillus pentosus</name>
    <name type="common">Lactobacillus pentosus</name>
    <dbReference type="NCBI Taxonomy" id="1589"/>
    <lineage>
        <taxon>Bacteria</taxon>
        <taxon>Bacillati</taxon>
        <taxon>Bacillota</taxon>
        <taxon>Bacilli</taxon>
        <taxon>Lactobacillales</taxon>
        <taxon>Lactobacillaceae</taxon>
        <taxon>Lactiplantibacillus</taxon>
    </lineage>
</organism>
<dbReference type="NCBIfam" id="NF005255">
    <property type="entry name" value="PRK06762.2-2"/>
    <property type="match status" value="1"/>
</dbReference>
<sequence>MQTTLIIIRGNSGSGKTTLARALQAQLGHHTLLVSQDVVRRDMLMSRDNPGNLSIDLIQKIARYGLGKVPVVIVEGILARERYGAMLAQLSQAFPRVLTYYFDVRFETTLIRHQSHQCDFGPAEMRQWWLPDDQLGVPNERIFTAEQDLAAEVQQVLSELHHVGGMISD</sequence>
<dbReference type="SUPFAM" id="SSF52540">
    <property type="entry name" value="P-loop containing nucleoside triphosphate hydrolases"/>
    <property type="match status" value="1"/>
</dbReference>
<gene>
    <name evidence="1" type="ORF">C6Y08_06230</name>
    <name evidence="2" type="ORF">D6U18_15945</name>
</gene>
<evidence type="ECO:0000313" key="2">
    <source>
        <dbReference type="EMBL" id="RMW43343.1"/>
    </source>
</evidence>
<dbReference type="Proteomes" id="UP000276249">
    <property type="component" value="Unassembled WGS sequence"/>
</dbReference>
<name>A0ABD7INK3_LACPE</name>
<dbReference type="EMBL" id="RDCJ01000114">
    <property type="protein sequence ID" value="RMW43343.1"/>
    <property type="molecule type" value="Genomic_DNA"/>
</dbReference>
<dbReference type="Pfam" id="PF13671">
    <property type="entry name" value="AAA_33"/>
    <property type="match status" value="1"/>
</dbReference>